<dbReference type="EMBL" id="MAGO01000011">
    <property type="protein sequence ID" value="OCC14500.1"/>
    <property type="molecule type" value="Genomic_DNA"/>
</dbReference>
<name>A0A1B9F3K5_9BACT</name>
<dbReference type="InterPro" id="IPR017969">
    <property type="entry name" value="Heavy-metal-associated_CS"/>
</dbReference>
<dbReference type="PROSITE" id="PS01047">
    <property type="entry name" value="HMA_1"/>
    <property type="match status" value="1"/>
</dbReference>
<dbReference type="Pfam" id="PF00403">
    <property type="entry name" value="HMA"/>
    <property type="match status" value="1"/>
</dbReference>
<sequence length="66" mass="7090">MEFTIKVSGMSCEHCVARVKKAILEINGVSSCEVDLKTGTVKVEASAEGLEEKVKEAVREAGYSIT</sequence>
<dbReference type="AlphaFoldDB" id="A0A1B9F3K5"/>
<dbReference type="PRINTS" id="PR00944">
    <property type="entry name" value="CUEXPORT"/>
</dbReference>
<dbReference type="NCBIfam" id="TIGR00003">
    <property type="entry name" value="copper ion binding protein"/>
    <property type="match status" value="1"/>
</dbReference>
<dbReference type="Gene3D" id="3.30.70.100">
    <property type="match status" value="1"/>
</dbReference>
<evidence type="ECO:0000256" key="2">
    <source>
        <dbReference type="ARBA" id="ARBA00023008"/>
    </source>
</evidence>
<dbReference type="STRING" id="1156395.DBT_2041"/>
<dbReference type="OrthoDB" id="9801832at2"/>
<keyword evidence="2" id="KW-0186">Copper</keyword>
<proteinExistence type="predicted"/>
<dbReference type="RefSeq" id="WP_067619793.1">
    <property type="nucleotide sequence ID" value="NZ_MAGO01000011.1"/>
</dbReference>
<organism evidence="4 5">
    <name type="scientific">Dissulfuribacter thermophilus</name>
    <dbReference type="NCBI Taxonomy" id="1156395"/>
    <lineage>
        <taxon>Bacteria</taxon>
        <taxon>Pseudomonadati</taxon>
        <taxon>Thermodesulfobacteriota</taxon>
        <taxon>Dissulfuribacteria</taxon>
        <taxon>Dissulfuribacterales</taxon>
        <taxon>Dissulfuribacteraceae</taxon>
        <taxon>Dissulfuribacter</taxon>
    </lineage>
</organism>
<gene>
    <name evidence="4" type="ORF">DBT_2041</name>
</gene>
<dbReference type="SUPFAM" id="SSF55008">
    <property type="entry name" value="HMA, heavy metal-associated domain"/>
    <property type="match status" value="1"/>
</dbReference>
<dbReference type="GO" id="GO:0006825">
    <property type="term" value="P:copper ion transport"/>
    <property type="evidence" value="ECO:0007669"/>
    <property type="project" value="InterPro"/>
</dbReference>
<dbReference type="InterPro" id="IPR036163">
    <property type="entry name" value="HMA_dom_sf"/>
</dbReference>
<evidence type="ECO:0000313" key="5">
    <source>
        <dbReference type="Proteomes" id="UP000093080"/>
    </source>
</evidence>
<evidence type="ECO:0000259" key="3">
    <source>
        <dbReference type="PROSITE" id="PS50846"/>
    </source>
</evidence>
<dbReference type="InterPro" id="IPR000428">
    <property type="entry name" value="Cu-bd"/>
</dbReference>
<keyword evidence="5" id="KW-1185">Reference proteome</keyword>
<comment type="caution">
    <text evidence="4">The sequence shown here is derived from an EMBL/GenBank/DDBJ whole genome shotgun (WGS) entry which is preliminary data.</text>
</comment>
<keyword evidence="1" id="KW-0479">Metal-binding</keyword>
<reference evidence="4 5" key="1">
    <citation type="submission" date="2016-06" db="EMBL/GenBank/DDBJ databases">
        <title>Respiratory ammonification of nitrate coupled to the oxidation of elemental sulfur in deep-sea autotrophic thermophilic bacteria.</title>
        <authorList>
            <person name="Slobodkina G.B."/>
            <person name="Mardanov A.V."/>
            <person name="Ravin N.V."/>
            <person name="Frolova A.A."/>
            <person name="Viryasiv M.B."/>
            <person name="Chernyh N.A."/>
            <person name="Bonch-Osmolovskaya E.A."/>
            <person name="Slobodkin A.I."/>
        </authorList>
    </citation>
    <scope>NUCLEOTIDE SEQUENCE [LARGE SCALE GENOMIC DNA]</scope>
    <source>
        <strain evidence="4 5">S69</strain>
    </source>
</reference>
<accession>A0A1B9F3K5</accession>
<protein>
    <recommendedName>
        <fullName evidence="3">HMA domain-containing protein</fullName>
    </recommendedName>
</protein>
<feature type="domain" description="HMA" evidence="3">
    <location>
        <begin position="1"/>
        <end position="66"/>
    </location>
</feature>
<evidence type="ECO:0000256" key="1">
    <source>
        <dbReference type="ARBA" id="ARBA00022723"/>
    </source>
</evidence>
<dbReference type="InterPro" id="IPR006122">
    <property type="entry name" value="HMA_Cu_ion-bd"/>
</dbReference>
<evidence type="ECO:0000313" key="4">
    <source>
        <dbReference type="EMBL" id="OCC14500.1"/>
    </source>
</evidence>
<dbReference type="PROSITE" id="PS50846">
    <property type="entry name" value="HMA_2"/>
    <property type="match status" value="1"/>
</dbReference>
<dbReference type="CDD" id="cd00371">
    <property type="entry name" value="HMA"/>
    <property type="match status" value="1"/>
</dbReference>
<dbReference type="Proteomes" id="UP000093080">
    <property type="component" value="Unassembled WGS sequence"/>
</dbReference>
<dbReference type="InterPro" id="IPR006121">
    <property type="entry name" value="HMA_dom"/>
</dbReference>
<dbReference type="GO" id="GO:0005507">
    <property type="term" value="F:copper ion binding"/>
    <property type="evidence" value="ECO:0007669"/>
    <property type="project" value="InterPro"/>
</dbReference>